<dbReference type="Gene3D" id="3.90.1150.10">
    <property type="entry name" value="Aspartate Aminotransferase, domain 1"/>
    <property type="match status" value="1"/>
</dbReference>
<proteinExistence type="inferred from homology"/>
<dbReference type="AlphaFoldDB" id="A0A7Y0R0M0"/>
<dbReference type="Proteomes" id="UP000565155">
    <property type="component" value="Unassembled WGS sequence"/>
</dbReference>
<dbReference type="SUPFAM" id="SSF53383">
    <property type="entry name" value="PLP-dependent transferases"/>
    <property type="match status" value="1"/>
</dbReference>
<keyword evidence="6" id="KW-0808">Transferase</keyword>
<dbReference type="InterPro" id="IPR015422">
    <property type="entry name" value="PyrdxlP-dep_Trfase_small"/>
</dbReference>
<reference evidence="6 7" key="1">
    <citation type="submission" date="2020-04" db="EMBL/GenBank/DDBJ databases">
        <title>Whole-genome sequencing of Vibrio spp. from China reveals different genetic environments of blaCTX-M-14 among diverse lineages.</title>
        <authorList>
            <person name="Zheng Z."/>
            <person name="Ye L."/>
            <person name="Chen S."/>
        </authorList>
    </citation>
    <scope>NUCLEOTIDE SEQUENCE [LARGE SCALE GENOMIC DNA]</scope>
    <source>
        <strain evidence="6 7">Vb1636</strain>
    </source>
</reference>
<dbReference type="Pfam" id="PF00266">
    <property type="entry name" value="Aminotran_5"/>
    <property type="match status" value="1"/>
</dbReference>
<dbReference type="PANTHER" id="PTHR43092">
    <property type="entry name" value="L-CYSTEINE DESULFHYDRASE"/>
    <property type="match status" value="1"/>
</dbReference>
<dbReference type="Gene3D" id="3.40.640.10">
    <property type="entry name" value="Type I PLP-dependent aspartate aminotransferase-like (Major domain)"/>
    <property type="match status" value="1"/>
</dbReference>
<name>A0A7Y0R0M0_VIBAL</name>
<organism evidence="6 7">
    <name type="scientific">Vibrio alginolyticus</name>
    <dbReference type="NCBI Taxonomy" id="663"/>
    <lineage>
        <taxon>Bacteria</taxon>
        <taxon>Pseudomonadati</taxon>
        <taxon>Pseudomonadota</taxon>
        <taxon>Gammaproteobacteria</taxon>
        <taxon>Vibrionales</taxon>
        <taxon>Vibrionaceae</taxon>
        <taxon>Vibrio</taxon>
    </lineage>
</organism>
<accession>A0A7Y0R0M0</accession>
<dbReference type="InterPro" id="IPR015421">
    <property type="entry name" value="PyrdxlP-dep_Trfase_major"/>
</dbReference>
<evidence type="ECO:0000313" key="7">
    <source>
        <dbReference type="Proteomes" id="UP000565155"/>
    </source>
</evidence>
<dbReference type="InterPro" id="IPR020578">
    <property type="entry name" value="Aminotrans_V_PyrdxlP_BS"/>
</dbReference>
<comment type="similarity">
    <text evidence="3">Belongs to the class-V pyridoxal-phosphate-dependent aminotransferase family.</text>
</comment>
<evidence type="ECO:0000256" key="3">
    <source>
        <dbReference type="RuleBase" id="RU004075"/>
    </source>
</evidence>
<keyword evidence="2" id="KW-0663">Pyridoxal phosphate</keyword>
<dbReference type="InterPro" id="IPR000192">
    <property type="entry name" value="Aminotrans_V_dom"/>
</dbReference>
<feature type="non-terminal residue" evidence="6">
    <location>
        <position position="193"/>
    </location>
</feature>
<evidence type="ECO:0000256" key="2">
    <source>
        <dbReference type="ARBA" id="ARBA00022898"/>
    </source>
</evidence>
<evidence type="ECO:0000313" key="6">
    <source>
        <dbReference type="EMBL" id="NMR77198.1"/>
    </source>
</evidence>
<dbReference type="PROSITE" id="PS00595">
    <property type="entry name" value="AA_TRANSFER_CLASS_5"/>
    <property type="match status" value="1"/>
</dbReference>
<comment type="cofactor">
    <cofactor evidence="1 4">
        <name>pyridoxal 5'-phosphate</name>
        <dbReference type="ChEBI" id="CHEBI:597326"/>
    </cofactor>
</comment>
<dbReference type="GO" id="GO:0008483">
    <property type="term" value="F:transaminase activity"/>
    <property type="evidence" value="ECO:0007669"/>
    <property type="project" value="UniProtKB-KW"/>
</dbReference>
<feature type="non-terminal residue" evidence="6">
    <location>
        <position position="1"/>
    </location>
</feature>
<evidence type="ECO:0000256" key="4">
    <source>
        <dbReference type="RuleBase" id="RU004504"/>
    </source>
</evidence>
<keyword evidence="6" id="KW-0032">Aminotransferase</keyword>
<gene>
    <name evidence="6" type="ORF">HKB35_26830</name>
</gene>
<evidence type="ECO:0000256" key="1">
    <source>
        <dbReference type="ARBA" id="ARBA00001933"/>
    </source>
</evidence>
<protein>
    <submittedName>
        <fullName evidence="6">Aminotransferase class V-fold PLP-dependent enzyme</fullName>
    </submittedName>
</protein>
<sequence>ITYKTGTALPAKAICSLAKEHQIPTLVDGAHTVGMFDLDLHDLDCDFYSGSGHKWQCGPGATGILYVRDNGNRLNEYWSDRENPLWLINSSLSHADYLGKQIQMQYIGNDNYPAKQALADSCKMWDEIGRDRIQDRILTLSDQWKTSLQDVLPHAKMFSPNVEGLTSGLTTFNPFYDVTNEEILTEFRDRLRE</sequence>
<feature type="domain" description="Aminotransferase class V" evidence="5">
    <location>
        <begin position="5"/>
        <end position="181"/>
    </location>
</feature>
<evidence type="ECO:0000259" key="5">
    <source>
        <dbReference type="Pfam" id="PF00266"/>
    </source>
</evidence>
<dbReference type="PANTHER" id="PTHR43092:SF2">
    <property type="entry name" value="HERCYNYLCYSTEINE SULFOXIDE LYASE"/>
    <property type="match status" value="1"/>
</dbReference>
<dbReference type="EMBL" id="JABCMA010000520">
    <property type="protein sequence ID" value="NMR77198.1"/>
    <property type="molecule type" value="Genomic_DNA"/>
</dbReference>
<comment type="caution">
    <text evidence="6">The sequence shown here is derived from an EMBL/GenBank/DDBJ whole genome shotgun (WGS) entry which is preliminary data.</text>
</comment>
<dbReference type="RefSeq" id="WP_169629642.1">
    <property type="nucleotide sequence ID" value="NZ_JABCMA010000520.1"/>
</dbReference>
<dbReference type="InterPro" id="IPR015424">
    <property type="entry name" value="PyrdxlP-dep_Trfase"/>
</dbReference>